<sequence>MSVIQVFNEVVHELLCTGELVNLKLIKSKTSHQVAVQGLTTSQVRSSEETLDMLTRAIGRHNTAMTTKNQTSSRSHFIFVVRVVRSLRGLGGDAFNKIGALRLCHAFLKKEPKAQAQNAELDRLPRGLWTAYPPPRLLSIDL</sequence>
<evidence type="ECO:0000313" key="9">
    <source>
        <dbReference type="Proteomes" id="UP000002640"/>
    </source>
</evidence>
<dbReference type="InterPro" id="IPR036961">
    <property type="entry name" value="Kinesin_motor_dom_sf"/>
</dbReference>
<organism evidence="8 9">
    <name type="scientific">Phytophthora sojae (strain P6497)</name>
    <name type="common">Soybean stem and root rot agent</name>
    <name type="synonym">Phytophthora megasperma f. sp. glycines</name>
    <dbReference type="NCBI Taxonomy" id="1094619"/>
    <lineage>
        <taxon>Eukaryota</taxon>
        <taxon>Sar</taxon>
        <taxon>Stramenopiles</taxon>
        <taxon>Oomycota</taxon>
        <taxon>Peronosporomycetes</taxon>
        <taxon>Peronosporales</taxon>
        <taxon>Peronosporaceae</taxon>
        <taxon>Phytophthora</taxon>
    </lineage>
</organism>
<dbReference type="InterPro" id="IPR001752">
    <property type="entry name" value="Kinesin_motor_dom"/>
</dbReference>
<dbReference type="Proteomes" id="UP000002640">
    <property type="component" value="Unassembled WGS sequence"/>
</dbReference>
<reference evidence="8 9" key="1">
    <citation type="journal article" date="2006" name="Science">
        <title>Phytophthora genome sequences uncover evolutionary origins and mechanisms of pathogenesis.</title>
        <authorList>
            <person name="Tyler B.M."/>
            <person name="Tripathy S."/>
            <person name="Zhang X."/>
            <person name="Dehal P."/>
            <person name="Jiang R.H."/>
            <person name="Aerts A."/>
            <person name="Arredondo F.D."/>
            <person name="Baxter L."/>
            <person name="Bensasson D."/>
            <person name="Beynon J.L."/>
            <person name="Chapman J."/>
            <person name="Damasceno C.M."/>
            <person name="Dorrance A.E."/>
            <person name="Dou D."/>
            <person name="Dickerman A.W."/>
            <person name="Dubchak I.L."/>
            <person name="Garbelotto M."/>
            <person name="Gijzen M."/>
            <person name="Gordon S.G."/>
            <person name="Govers F."/>
            <person name="Grunwald N.J."/>
            <person name="Huang W."/>
            <person name="Ivors K.L."/>
            <person name="Jones R.W."/>
            <person name="Kamoun S."/>
            <person name="Krampis K."/>
            <person name="Lamour K.H."/>
            <person name="Lee M.K."/>
            <person name="McDonald W.H."/>
            <person name="Medina M."/>
            <person name="Meijer H.J."/>
            <person name="Nordberg E.K."/>
            <person name="Maclean D.J."/>
            <person name="Ospina-Giraldo M.D."/>
            <person name="Morris P.F."/>
            <person name="Phuntumart V."/>
            <person name="Putnam N.H."/>
            <person name="Rash S."/>
            <person name="Rose J.K."/>
            <person name="Sakihama Y."/>
            <person name="Salamov A.A."/>
            <person name="Savidor A."/>
            <person name="Scheuring C.F."/>
            <person name="Smith B.M."/>
            <person name="Sobral B.W."/>
            <person name="Terry A."/>
            <person name="Torto-Alalibo T.A."/>
            <person name="Win J."/>
            <person name="Xu Z."/>
            <person name="Zhang H."/>
            <person name="Grigoriev I.V."/>
            <person name="Rokhsar D.S."/>
            <person name="Boore J.L."/>
        </authorList>
    </citation>
    <scope>NUCLEOTIDE SEQUENCE [LARGE SCALE GENOMIC DNA]</scope>
    <source>
        <strain evidence="8 9">P6497</strain>
    </source>
</reference>
<dbReference type="EMBL" id="JH159156">
    <property type="protein sequence ID" value="EGZ13013.1"/>
    <property type="molecule type" value="Genomic_DNA"/>
</dbReference>
<evidence type="ECO:0000256" key="1">
    <source>
        <dbReference type="ARBA" id="ARBA00004496"/>
    </source>
</evidence>
<dbReference type="InParanoid" id="G4ZSB7"/>
<evidence type="ECO:0000256" key="3">
    <source>
        <dbReference type="ARBA" id="ARBA00022741"/>
    </source>
</evidence>
<dbReference type="SMR" id="G4ZSB7"/>
<dbReference type="Gene3D" id="3.40.850.10">
    <property type="entry name" value="Kinesin motor domain"/>
    <property type="match status" value="1"/>
</dbReference>
<dbReference type="Pfam" id="PF00225">
    <property type="entry name" value="Kinesin"/>
    <property type="match status" value="1"/>
</dbReference>
<dbReference type="GO" id="GO:0007052">
    <property type="term" value="P:mitotic spindle organization"/>
    <property type="evidence" value="ECO:0007669"/>
    <property type="project" value="TreeGrafter"/>
</dbReference>
<dbReference type="GO" id="GO:0005875">
    <property type="term" value="C:microtubule associated complex"/>
    <property type="evidence" value="ECO:0007669"/>
    <property type="project" value="TreeGrafter"/>
</dbReference>
<keyword evidence="3" id="KW-0547">Nucleotide-binding</keyword>
<dbReference type="PANTHER" id="PTHR47969">
    <property type="entry name" value="CHROMOSOME-ASSOCIATED KINESIN KIF4A-RELATED"/>
    <property type="match status" value="1"/>
</dbReference>
<comment type="subcellular location">
    <subcellularLocation>
        <location evidence="1">Cytoplasm</location>
    </subcellularLocation>
</comment>
<evidence type="ECO:0000256" key="6">
    <source>
        <dbReference type="PROSITE-ProRule" id="PRU00283"/>
    </source>
</evidence>
<dbReference type="SUPFAM" id="SSF52540">
    <property type="entry name" value="P-loop containing nucleoside triphosphate hydrolases"/>
    <property type="match status" value="1"/>
</dbReference>
<proteinExistence type="inferred from homology"/>
<name>G4ZSB7_PHYSP</name>
<gene>
    <name evidence="8" type="ORF">PHYSODRAFT_302798</name>
</gene>
<evidence type="ECO:0000259" key="7">
    <source>
        <dbReference type="PROSITE" id="PS50067"/>
    </source>
</evidence>
<dbReference type="KEGG" id="psoj:PHYSODRAFT_302798"/>
<keyword evidence="5" id="KW-0175">Coiled coil</keyword>
<dbReference type="GO" id="GO:0008017">
    <property type="term" value="F:microtubule binding"/>
    <property type="evidence" value="ECO:0007669"/>
    <property type="project" value="InterPro"/>
</dbReference>
<evidence type="ECO:0000256" key="2">
    <source>
        <dbReference type="ARBA" id="ARBA00022490"/>
    </source>
</evidence>
<dbReference type="InterPro" id="IPR027640">
    <property type="entry name" value="Kinesin-like_fam"/>
</dbReference>
<dbReference type="PROSITE" id="PS50067">
    <property type="entry name" value="KINESIN_MOTOR_2"/>
    <property type="match status" value="1"/>
</dbReference>
<dbReference type="GO" id="GO:0003777">
    <property type="term" value="F:microtubule motor activity"/>
    <property type="evidence" value="ECO:0007669"/>
    <property type="project" value="InterPro"/>
</dbReference>
<keyword evidence="4" id="KW-0067">ATP-binding</keyword>
<protein>
    <recommendedName>
        <fullName evidence="7">Kinesin motor domain-containing protein</fullName>
    </recommendedName>
</protein>
<dbReference type="STRING" id="1094619.G4ZSB7"/>
<dbReference type="GO" id="GO:0007018">
    <property type="term" value="P:microtubule-based movement"/>
    <property type="evidence" value="ECO:0007669"/>
    <property type="project" value="InterPro"/>
</dbReference>
<keyword evidence="9" id="KW-1185">Reference proteome</keyword>
<dbReference type="GO" id="GO:0005524">
    <property type="term" value="F:ATP binding"/>
    <property type="evidence" value="ECO:0007669"/>
    <property type="project" value="UniProtKB-KW"/>
</dbReference>
<dbReference type="InterPro" id="IPR027417">
    <property type="entry name" value="P-loop_NTPase"/>
</dbReference>
<evidence type="ECO:0000256" key="4">
    <source>
        <dbReference type="ARBA" id="ARBA00022840"/>
    </source>
</evidence>
<dbReference type="PANTHER" id="PTHR47969:SF15">
    <property type="entry name" value="CHROMOSOME-ASSOCIATED KINESIN KIF4A-RELATED"/>
    <property type="match status" value="1"/>
</dbReference>
<accession>G4ZSB7</accession>
<keyword evidence="2" id="KW-0963">Cytoplasm</keyword>
<comment type="similarity">
    <text evidence="6">Belongs to the TRAFAC class myosin-kinesin ATPase superfamily. Kinesin family.</text>
</comment>
<dbReference type="GO" id="GO:0005737">
    <property type="term" value="C:cytoplasm"/>
    <property type="evidence" value="ECO:0007669"/>
    <property type="project" value="UniProtKB-SubCell"/>
</dbReference>
<comment type="caution">
    <text evidence="6">Lacks conserved residue(s) required for the propagation of feature annotation.</text>
</comment>
<evidence type="ECO:0000256" key="5">
    <source>
        <dbReference type="ARBA" id="ARBA00023054"/>
    </source>
</evidence>
<evidence type="ECO:0000313" key="8">
    <source>
        <dbReference type="EMBL" id="EGZ13013.1"/>
    </source>
</evidence>
<dbReference type="GeneID" id="20642171"/>
<dbReference type="AlphaFoldDB" id="G4ZSB7"/>
<dbReference type="GO" id="GO:0051231">
    <property type="term" value="P:spindle elongation"/>
    <property type="evidence" value="ECO:0007669"/>
    <property type="project" value="TreeGrafter"/>
</dbReference>
<dbReference type="RefSeq" id="XP_009530442.1">
    <property type="nucleotide sequence ID" value="XM_009532147.1"/>
</dbReference>
<feature type="domain" description="Kinesin motor" evidence="7">
    <location>
        <begin position="1"/>
        <end position="142"/>
    </location>
</feature>